<dbReference type="PANTHER" id="PTHR38788:SF3">
    <property type="entry name" value="CLR5 DOMAIN-CONTAINING PROTEIN"/>
    <property type="match status" value="1"/>
</dbReference>
<organism evidence="3 4">
    <name type="scientific">Apiospora phragmitis</name>
    <dbReference type="NCBI Taxonomy" id="2905665"/>
    <lineage>
        <taxon>Eukaryota</taxon>
        <taxon>Fungi</taxon>
        <taxon>Dikarya</taxon>
        <taxon>Ascomycota</taxon>
        <taxon>Pezizomycotina</taxon>
        <taxon>Sordariomycetes</taxon>
        <taxon>Xylariomycetidae</taxon>
        <taxon>Amphisphaeriales</taxon>
        <taxon>Apiosporaceae</taxon>
        <taxon>Apiospora</taxon>
    </lineage>
</organism>
<gene>
    <name evidence="3" type="ORF">PG994_006525</name>
</gene>
<evidence type="ECO:0000313" key="3">
    <source>
        <dbReference type="EMBL" id="KAK8069909.1"/>
    </source>
</evidence>
<feature type="region of interest" description="Disordered" evidence="1">
    <location>
        <begin position="146"/>
        <end position="188"/>
    </location>
</feature>
<name>A0ABR1VFA8_9PEZI</name>
<dbReference type="RefSeq" id="XP_066717203.1">
    <property type="nucleotide sequence ID" value="XM_066857934.1"/>
</dbReference>
<comment type="caution">
    <text evidence="3">The sequence shown here is derived from an EMBL/GenBank/DDBJ whole genome shotgun (WGS) entry which is preliminary data.</text>
</comment>
<feature type="domain" description="Clr5" evidence="2">
    <location>
        <begin position="20"/>
        <end position="75"/>
    </location>
</feature>
<dbReference type="Proteomes" id="UP001480595">
    <property type="component" value="Unassembled WGS sequence"/>
</dbReference>
<dbReference type="EMBL" id="JAQQWL010000006">
    <property type="protein sequence ID" value="KAK8069909.1"/>
    <property type="molecule type" value="Genomic_DNA"/>
</dbReference>
<dbReference type="PANTHER" id="PTHR38788">
    <property type="entry name" value="CLR5 DOMAIN-CONTAINING PROTEIN"/>
    <property type="match status" value="1"/>
</dbReference>
<proteinExistence type="predicted"/>
<dbReference type="Pfam" id="PF14420">
    <property type="entry name" value="Clr5"/>
    <property type="match status" value="1"/>
</dbReference>
<dbReference type="GeneID" id="92090997"/>
<dbReference type="InterPro" id="IPR025676">
    <property type="entry name" value="Clr5_dom"/>
</dbReference>
<sequence length="550" mass="61383">MDPANLNAPDPRYLHIPFPKRWDCHRDTIQRLYIDDGLSIEDIALKMKDAYWFDANSFSLVRQYKYHLKEWGFSKNISSTAKGQVIKAIERRQRKGKAIGEVRYKGEPVDKRKLRRYLQTLPQDEPQLSPDSTIISRWDFPHQAFKITPGPSNHHSPAGSTPSAISILSPPQMPPGSSPSTARSPINVPTPTAVAIRDKTLNNRAVSLLDGRYGDFLGNMSSKERRISIAWLDQFWYFSFKTFKHWGKGPRLWTADMLHFGDLLNIVSSPNTPGAITGPHGCSSSENGTSSDRHGLLEPTSLCRWSIHLSIGEYIYDETPSPPTEPSYQYDINNPDSWPSWPSESASADPIPNLQEALHTNGFSSIEADLLPPSSTQVVKAAAQSPGELLVDSIGFAIMARNADLLRELLKRNASSGEFELGKLNPYHLAATYLDGAKSCCAIMETLLRSTTAQNKIVNLFTNLGHTVLDSLMMTILKAQSSCLPEVVDEEFRGQRQFVGGEVDPCGRWDAESPCIRHSNASSRSHIPKSWKHMFCHTSVQVICHSIINM</sequence>
<evidence type="ECO:0000259" key="2">
    <source>
        <dbReference type="Pfam" id="PF14420"/>
    </source>
</evidence>
<reference evidence="3 4" key="1">
    <citation type="submission" date="2023-01" db="EMBL/GenBank/DDBJ databases">
        <title>Analysis of 21 Apiospora genomes using comparative genomics revels a genus with tremendous synthesis potential of carbohydrate active enzymes and secondary metabolites.</title>
        <authorList>
            <person name="Sorensen T."/>
        </authorList>
    </citation>
    <scope>NUCLEOTIDE SEQUENCE [LARGE SCALE GENOMIC DNA]</scope>
    <source>
        <strain evidence="3 4">CBS 135458</strain>
    </source>
</reference>
<evidence type="ECO:0000313" key="4">
    <source>
        <dbReference type="Proteomes" id="UP001480595"/>
    </source>
</evidence>
<accession>A0ABR1VFA8</accession>
<evidence type="ECO:0000256" key="1">
    <source>
        <dbReference type="SAM" id="MobiDB-lite"/>
    </source>
</evidence>
<feature type="compositionally biased region" description="Polar residues" evidence="1">
    <location>
        <begin position="150"/>
        <end position="166"/>
    </location>
</feature>
<keyword evidence="4" id="KW-1185">Reference proteome</keyword>
<protein>
    <recommendedName>
        <fullName evidence="2">Clr5 domain-containing protein</fullName>
    </recommendedName>
</protein>